<dbReference type="SUPFAM" id="SSF50129">
    <property type="entry name" value="GroES-like"/>
    <property type="match status" value="1"/>
</dbReference>
<keyword evidence="5" id="KW-1185">Reference proteome</keyword>
<keyword evidence="2" id="KW-0560">Oxidoreductase</keyword>
<dbReference type="InterPro" id="IPR036291">
    <property type="entry name" value="NAD(P)-bd_dom_sf"/>
</dbReference>
<reference evidence="4 5" key="1">
    <citation type="submission" date="2019-03" db="EMBL/GenBank/DDBJ databases">
        <title>Genomic Encyclopedia of Type Strains, Phase IV (KMG-IV): sequencing the most valuable type-strain genomes for metagenomic binning, comparative biology and taxonomic classification.</title>
        <authorList>
            <person name="Goeker M."/>
        </authorList>
    </citation>
    <scope>NUCLEOTIDE SEQUENCE [LARGE SCALE GENOMIC DNA]</scope>
    <source>
        <strain evidence="4 5">DSM 654</strain>
    </source>
</reference>
<dbReference type="GO" id="GO:0070402">
    <property type="term" value="F:NADPH binding"/>
    <property type="evidence" value="ECO:0007669"/>
    <property type="project" value="TreeGrafter"/>
</dbReference>
<keyword evidence="1" id="KW-0521">NADP</keyword>
<evidence type="ECO:0000256" key="2">
    <source>
        <dbReference type="ARBA" id="ARBA00023002"/>
    </source>
</evidence>
<evidence type="ECO:0000313" key="5">
    <source>
        <dbReference type="Proteomes" id="UP000295110"/>
    </source>
</evidence>
<evidence type="ECO:0000256" key="1">
    <source>
        <dbReference type="ARBA" id="ARBA00022857"/>
    </source>
</evidence>
<dbReference type="Pfam" id="PF08240">
    <property type="entry name" value="ADH_N"/>
    <property type="match status" value="1"/>
</dbReference>
<dbReference type="RefSeq" id="WP_132569866.1">
    <property type="nucleotide sequence ID" value="NZ_CBCSGL010000041.1"/>
</dbReference>
<dbReference type="PANTHER" id="PTHR48106:SF13">
    <property type="entry name" value="QUINONE OXIDOREDUCTASE-RELATED"/>
    <property type="match status" value="1"/>
</dbReference>
<proteinExistence type="predicted"/>
<evidence type="ECO:0000313" key="4">
    <source>
        <dbReference type="EMBL" id="TCV03353.1"/>
    </source>
</evidence>
<dbReference type="CDD" id="cd05286">
    <property type="entry name" value="QOR2"/>
    <property type="match status" value="1"/>
</dbReference>
<dbReference type="InterPro" id="IPR011032">
    <property type="entry name" value="GroES-like_sf"/>
</dbReference>
<dbReference type="Proteomes" id="UP000295110">
    <property type="component" value="Unassembled WGS sequence"/>
</dbReference>
<dbReference type="Gene3D" id="3.90.180.10">
    <property type="entry name" value="Medium-chain alcohol dehydrogenases, catalytic domain"/>
    <property type="match status" value="1"/>
</dbReference>
<dbReference type="PANTHER" id="PTHR48106">
    <property type="entry name" value="QUINONE OXIDOREDUCTASE PIG3-RELATED"/>
    <property type="match status" value="1"/>
</dbReference>
<dbReference type="GO" id="GO:0005829">
    <property type="term" value="C:cytosol"/>
    <property type="evidence" value="ECO:0007669"/>
    <property type="project" value="TreeGrafter"/>
</dbReference>
<accession>A0A4R3VH27</accession>
<dbReference type="InterPro" id="IPR013149">
    <property type="entry name" value="ADH-like_C"/>
</dbReference>
<dbReference type="GO" id="GO:0008270">
    <property type="term" value="F:zinc ion binding"/>
    <property type="evidence" value="ECO:0007669"/>
    <property type="project" value="InterPro"/>
</dbReference>
<sequence>MPRAIRFYETGGPEVLKLETVEVGEPGPGQARVRHAYVAVNFIDIYFRIGRYPHPLPAGLGSDAVGVVEAVGPGVDFVKPGDRVGYMFGGQGAYSDVRVMPADALIPLPDGISDRTAATLIMKGLTAQYLFRQVYPLKSGETILYHAAAGGVGLIACQWARAIGVTMIGTASTEAKAEIARANGCAHVIVTGGMTPEDLAREIPRRVKELTDGRGVPVVYDSVGKDTLAASLDSLQVRGHLVSNGTSSGPVVIDTMQLAVKGSIWVTRPAMVHYAAPRSQMLAMADELFAHVLAGRIAGEPQQEFPLERAADAHRALEGRQTTGATVLTL</sequence>
<dbReference type="PROSITE" id="PS01162">
    <property type="entry name" value="QOR_ZETA_CRYSTAL"/>
    <property type="match status" value="1"/>
</dbReference>
<dbReference type="AlphaFoldDB" id="A0A4R3VH27"/>
<name>A0A4R3VH27_ROSSA</name>
<dbReference type="GO" id="GO:0035925">
    <property type="term" value="F:mRNA 3'-UTR AU-rich region binding"/>
    <property type="evidence" value="ECO:0007669"/>
    <property type="project" value="TreeGrafter"/>
</dbReference>
<dbReference type="InterPro" id="IPR020843">
    <property type="entry name" value="ER"/>
</dbReference>
<gene>
    <name evidence="4" type="ORF">EV671_10035</name>
</gene>
<dbReference type="EMBL" id="SMBU01000003">
    <property type="protein sequence ID" value="TCV03353.1"/>
    <property type="molecule type" value="Genomic_DNA"/>
</dbReference>
<dbReference type="InterPro" id="IPR047618">
    <property type="entry name" value="QOR-like"/>
</dbReference>
<dbReference type="InterPro" id="IPR002364">
    <property type="entry name" value="Quin_OxRdtase/zeta-crystal_CS"/>
</dbReference>
<protein>
    <submittedName>
        <fullName evidence="4">NADPH2:quinone reductase</fullName>
    </submittedName>
</protein>
<organism evidence="4 5">
    <name type="scientific">Roseateles saccharophilus</name>
    <name type="common">Pseudomonas saccharophila</name>
    <dbReference type="NCBI Taxonomy" id="304"/>
    <lineage>
        <taxon>Bacteria</taxon>
        <taxon>Pseudomonadati</taxon>
        <taxon>Pseudomonadota</taxon>
        <taxon>Betaproteobacteria</taxon>
        <taxon>Burkholderiales</taxon>
        <taxon>Sphaerotilaceae</taxon>
        <taxon>Roseateles</taxon>
    </lineage>
</organism>
<dbReference type="SMART" id="SM00829">
    <property type="entry name" value="PKS_ER"/>
    <property type="match status" value="1"/>
</dbReference>
<dbReference type="Pfam" id="PF00107">
    <property type="entry name" value="ADH_zinc_N"/>
    <property type="match status" value="1"/>
</dbReference>
<dbReference type="FunFam" id="3.40.50.720:FF:000053">
    <property type="entry name" value="Quinone oxidoreductase 1"/>
    <property type="match status" value="1"/>
</dbReference>
<dbReference type="OrthoDB" id="9805883at2"/>
<dbReference type="SUPFAM" id="SSF51735">
    <property type="entry name" value="NAD(P)-binding Rossmann-fold domains"/>
    <property type="match status" value="1"/>
</dbReference>
<dbReference type="GO" id="GO:0003960">
    <property type="term" value="F:quinone reductase (NADPH) activity"/>
    <property type="evidence" value="ECO:0007669"/>
    <property type="project" value="InterPro"/>
</dbReference>
<dbReference type="InterPro" id="IPR013154">
    <property type="entry name" value="ADH-like_N"/>
</dbReference>
<comment type="caution">
    <text evidence="4">The sequence shown here is derived from an EMBL/GenBank/DDBJ whole genome shotgun (WGS) entry which is preliminary data.</text>
</comment>
<evidence type="ECO:0000259" key="3">
    <source>
        <dbReference type="SMART" id="SM00829"/>
    </source>
</evidence>
<dbReference type="Gene3D" id="3.40.50.720">
    <property type="entry name" value="NAD(P)-binding Rossmann-like Domain"/>
    <property type="match status" value="1"/>
</dbReference>
<feature type="domain" description="Enoyl reductase (ER)" evidence="3">
    <location>
        <begin position="11"/>
        <end position="328"/>
    </location>
</feature>